<organism evidence="2 3">
    <name type="scientific">Candidatus Woesebacteria bacterium RBG_16_39_8b</name>
    <dbReference type="NCBI Taxonomy" id="1802482"/>
    <lineage>
        <taxon>Bacteria</taxon>
        <taxon>Candidatus Woeseibacteriota</taxon>
    </lineage>
</organism>
<sequence>MPEPTCIHTREPSQSPPEQQSSFSCPQSSDPDDWHAQAGAPAEHRAEAGQTAILPELQLLVPKLTGQNPGPWGIPKVQVQQFSPGSQVAPAVGIQQFPFPPPAK</sequence>
<dbReference type="EMBL" id="MGFU01000012">
    <property type="protein sequence ID" value="OGM13140.1"/>
    <property type="molecule type" value="Genomic_DNA"/>
</dbReference>
<accession>A0A1F7XDN6</accession>
<feature type="compositionally biased region" description="Low complexity" evidence="1">
    <location>
        <begin position="12"/>
        <end position="29"/>
    </location>
</feature>
<gene>
    <name evidence="2" type="ORF">A2V80_03445</name>
</gene>
<evidence type="ECO:0000313" key="3">
    <source>
        <dbReference type="Proteomes" id="UP000179013"/>
    </source>
</evidence>
<evidence type="ECO:0000256" key="1">
    <source>
        <dbReference type="SAM" id="MobiDB-lite"/>
    </source>
</evidence>
<name>A0A1F7XDN6_9BACT</name>
<dbReference type="Proteomes" id="UP000179013">
    <property type="component" value="Unassembled WGS sequence"/>
</dbReference>
<dbReference type="AlphaFoldDB" id="A0A1F7XDN6"/>
<comment type="caution">
    <text evidence="2">The sequence shown here is derived from an EMBL/GenBank/DDBJ whole genome shotgun (WGS) entry which is preliminary data.</text>
</comment>
<protein>
    <submittedName>
        <fullName evidence="2">Uncharacterized protein</fullName>
    </submittedName>
</protein>
<feature type="region of interest" description="Disordered" evidence="1">
    <location>
        <begin position="1"/>
        <end position="46"/>
    </location>
</feature>
<reference evidence="2 3" key="1">
    <citation type="journal article" date="2016" name="Nat. Commun.">
        <title>Thousands of microbial genomes shed light on interconnected biogeochemical processes in an aquifer system.</title>
        <authorList>
            <person name="Anantharaman K."/>
            <person name="Brown C.T."/>
            <person name="Hug L.A."/>
            <person name="Sharon I."/>
            <person name="Castelle C.J."/>
            <person name="Probst A.J."/>
            <person name="Thomas B.C."/>
            <person name="Singh A."/>
            <person name="Wilkins M.J."/>
            <person name="Karaoz U."/>
            <person name="Brodie E.L."/>
            <person name="Williams K.H."/>
            <person name="Hubbard S.S."/>
            <person name="Banfield J.F."/>
        </authorList>
    </citation>
    <scope>NUCLEOTIDE SEQUENCE [LARGE SCALE GENOMIC DNA]</scope>
</reference>
<evidence type="ECO:0000313" key="2">
    <source>
        <dbReference type="EMBL" id="OGM13140.1"/>
    </source>
</evidence>
<proteinExistence type="predicted"/>